<dbReference type="Proteomes" id="UP001242480">
    <property type="component" value="Unassembled WGS sequence"/>
</dbReference>
<keyword evidence="2" id="KW-1185">Reference proteome</keyword>
<dbReference type="EMBL" id="JAUSVX010000001">
    <property type="protein sequence ID" value="MDQ0467465.1"/>
    <property type="molecule type" value="Genomic_DNA"/>
</dbReference>
<organism evidence="1 2">
    <name type="scientific">Labrys wisconsinensis</name>
    <dbReference type="NCBI Taxonomy" id="425677"/>
    <lineage>
        <taxon>Bacteria</taxon>
        <taxon>Pseudomonadati</taxon>
        <taxon>Pseudomonadota</taxon>
        <taxon>Alphaproteobacteria</taxon>
        <taxon>Hyphomicrobiales</taxon>
        <taxon>Xanthobacteraceae</taxon>
        <taxon>Labrys</taxon>
    </lineage>
</organism>
<evidence type="ECO:0000313" key="1">
    <source>
        <dbReference type="EMBL" id="MDQ0467465.1"/>
    </source>
</evidence>
<reference evidence="1 2" key="1">
    <citation type="submission" date="2023-07" db="EMBL/GenBank/DDBJ databases">
        <title>Genomic Encyclopedia of Type Strains, Phase IV (KMG-IV): sequencing the most valuable type-strain genomes for metagenomic binning, comparative biology and taxonomic classification.</title>
        <authorList>
            <person name="Goeker M."/>
        </authorList>
    </citation>
    <scope>NUCLEOTIDE SEQUENCE [LARGE SCALE GENOMIC DNA]</scope>
    <source>
        <strain evidence="1 2">DSM 19619</strain>
    </source>
</reference>
<accession>A0ABU0IZM0</accession>
<name>A0ABU0IZM0_9HYPH</name>
<protein>
    <submittedName>
        <fullName evidence="1">Uncharacterized protein</fullName>
    </submittedName>
</protein>
<dbReference type="RefSeq" id="WP_307267098.1">
    <property type="nucleotide sequence ID" value="NZ_JAUSVX010000001.1"/>
</dbReference>
<gene>
    <name evidence="1" type="ORF">QO011_000460</name>
</gene>
<sequence length="129" mass="14547">MDLIRFVTDARHAPYGHRSGILQAAYGLLADGGPADPQQAELRSLVDWFERHLAKPSRFTVSRYPRAQETAISWIRGSAREHVVRLRRLVALVEVAGIAVTELRTRRPGYVVYEDDHQVVALPFADTAR</sequence>
<evidence type="ECO:0000313" key="2">
    <source>
        <dbReference type="Proteomes" id="UP001242480"/>
    </source>
</evidence>
<proteinExistence type="predicted"/>
<comment type="caution">
    <text evidence="1">The sequence shown here is derived from an EMBL/GenBank/DDBJ whole genome shotgun (WGS) entry which is preliminary data.</text>
</comment>